<dbReference type="AlphaFoldDB" id="A0A1R1PZI8"/>
<name>A0A1R1PZI8_ZANCU</name>
<keyword evidence="3" id="KW-1185">Reference proteome</keyword>
<evidence type="ECO:0000313" key="3">
    <source>
        <dbReference type="Proteomes" id="UP000188320"/>
    </source>
</evidence>
<feature type="region of interest" description="Disordered" evidence="1">
    <location>
        <begin position="1"/>
        <end position="30"/>
    </location>
</feature>
<gene>
    <name evidence="2" type="ORF">AX774_g46</name>
</gene>
<organism evidence="2 3">
    <name type="scientific">Zancudomyces culisetae</name>
    <name type="common">Gut fungus</name>
    <name type="synonym">Smittium culisetae</name>
    <dbReference type="NCBI Taxonomy" id="1213189"/>
    <lineage>
        <taxon>Eukaryota</taxon>
        <taxon>Fungi</taxon>
        <taxon>Fungi incertae sedis</taxon>
        <taxon>Zoopagomycota</taxon>
        <taxon>Kickxellomycotina</taxon>
        <taxon>Harpellomycetes</taxon>
        <taxon>Harpellales</taxon>
        <taxon>Legeriomycetaceae</taxon>
        <taxon>Zancudomyces</taxon>
    </lineage>
</organism>
<dbReference type="Proteomes" id="UP000188320">
    <property type="component" value="Unassembled WGS sequence"/>
</dbReference>
<dbReference type="EMBL" id="LSSK01000005">
    <property type="protein sequence ID" value="OMH86383.1"/>
    <property type="molecule type" value="Genomic_DNA"/>
</dbReference>
<proteinExistence type="predicted"/>
<sequence length="103" mass="11298">MSLGLVTSTSGISTSVSTFSRGSTVPPYPPRDLGGNLALNGKPILVSVQRILAFLAKESDDNKNRIEIKREANVIKDTTYQKLGLEVQEQPFPSKHAYHTRLT</sequence>
<evidence type="ECO:0000256" key="1">
    <source>
        <dbReference type="SAM" id="MobiDB-lite"/>
    </source>
</evidence>
<protein>
    <submittedName>
        <fullName evidence="2">Uncharacterized protein</fullName>
    </submittedName>
</protein>
<feature type="compositionally biased region" description="Low complexity" evidence="1">
    <location>
        <begin position="1"/>
        <end position="20"/>
    </location>
</feature>
<reference evidence="3" key="1">
    <citation type="submission" date="2017-01" db="EMBL/GenBank/DDBJ databases">
        <authorList>
            <person name="Wang Y."/>
            <person name="White M."/>
            <person name="Kvist S."/>
            <person name="Moncalvo J.-M."/>
        </authorList>
    </citation>
    <scope>NUCLEOTIDE SEQUENCE [LARGE SCALE GENOMIC DNA]</scope>
    <source>
        <strain evidence="3">COL-18-3</strain>
    </source>
</reference>
<evidence type="ECO:0000313" key="2">
    <source>
        <dbReference type="EMBL" id="OMH86383.1"/>
    </source>
</evidence>
<comment type="caution">
    <text evidence="2">The sequence shown here is derived from an EMBL/GenBank/DDBJ whole genome shotgun (WGS) entry which is preliminary data.</text>
</comment>
<accession>A0A1R1PZI8</accession>